<dbReference type="AlphaFoldDB" id="A0A6A6ZAR0"/>
<keyword evidence="4" id="KW-1185">Reference proteome</keyword>
<feature type="region of interest" description="Disordered" evidence="1">
    <location>
        <begin position="132"/>
        <end position="154"/>
    </location>
</feature>
<evidence type="ECO:0000313" key="4">
    <source>
        <dbReference type="Proteomes" id="UP000799424"/>
    </source>
</evidence>
<accession>A0A6A6ZAR0</accession>
<feature type="domain" description="DUF7580" evidence="2">
    <location>
        <begin position="229"/>
        <end position="581"/>
    </location>
</feature>
<reference evidence="3" key="1">
    <citation type="journal article" date="2020" name="Stud. Mycol.">
        <title>101 Dothideomycetes genomes: a test case for predicting lifestyles and emergence of pathogens.</title>
        <authorList>
            <person name="Haridas S."/>
            <person name="Albert R."/>
            <person name="Binder M."/>
            <person name="Bloem J."/>
            <person name="Labutti K."/>
            <person name="Salamov A."/>
            <person name="Andreopoulos B."/>
            <person name="Baker S."/>
            <person name="Barry K."/>
            <person name="Bills G."/>
            <person name="Bluhm B."/>
            <person name="Cannon C."/>
            <person name="Castanera R."/>
            <person name="Culley D."/>
            <person name="Daum C."/>
            <person name="Ezra D."/>
            <person name="Gonzalez J."/>
            <person name="Henrissat B."/>
            <person name="Kuo A."/>
            <person name="Liang C."/>
            <person name="Lipzen A."/>
            <person name="Lutzoni F."/>
            <person name="Magnuson J."/>
            <person name="Mondo S."/>
            <person name="Nolan M."/>
            <person name="Ohm R."/>
            <person name="Pangilinan J."/>
            <person name="Park H.-J."/>
            <person name="Ramirez L."/>
            <person name="Alfaro M."/>
            <person name="Sun H."/>
            <person name="Tritt A."/>
            <person name="Yoshinaga Y."/>
            <person name="Zwiers L.-H."/>
            <person name="Turgeon B."/>
            <person name="Goodwin S."/>
            <person name="Spatafora J."/>
            <person name="Crous P."/>
            <person name="Grigoriev I."/>
        </authorList>
    </citation>
    <scope>NUCLEOTIDE SEQUENCE</scope>
    <source>
        <strain evidence="3">CBS 113818</strain>
    </source>
</reference>
<dbReference type="PANTHER" id="PTHR35186:SF4">
    <property type="entry name" value="PRION-INHIBITION AND PROPAGATION HELO DOMAIN-CONTAINING PROTEIN"/>
    <property type="match status" value="1"/>
</dbReference>
<proteinExistence type="predicted"/>
<dbReference type="Pfam" id="PF24476">
    <property type="entry name" value="DUF7580"/>
    <property type="match status" value="1"/>
</dbReference>
<gene>
    <name evidence="3" type="ORF">CC86DRAFT_337510</name>
</gene>
<name>A0A6A6ZAR0_9PLEO</name>
<dbReference type="OrthoDB" id="3565018at2759"/>
<organism evidence="3 4">
    <name type="scientific">Ophiobolus disseminans</name>
    <dbReference type="NCBI Taxonomy" id="1469910"/>
    <lineage>
        <taxon>Eukaryota</taxon>
        <taxon>Fungi</taxon>
        <taxon>Dikarya</taxon>
        <taxon>Ascomycota</taxon>
        <taxon>Pezizomycotina</taxon>
        <taxon>Dothideomycetes</taxon>
        <taxon>Pleosporomycetidae</taxon>
        <taxon>Pleosporales</taxon>
        <taxon>Pleosporineae</taxon>
        <taxon>Phaeosphaeriaceae</taxon>
        <taxon>Ophiobolus</taxon>
    </lineage>
</organism>
<dbReference type="EMBL" id="MU006260">
    <property type="protein sequence ID" value="KAF2818116.1"/>
    <property type="molecule type" value="Genomic_DNA"/>
</dbReference>
<evidence type="ECO:0000256" key="1">
    <source>
        <dbReference type="SAM" id="MobiDB-lite"/>
    </source>
</evidence>
<evidence type="ECO:0000313" key="3">
    <source>
        <dbReference type="EMBL" id="KAF2818116.1"/>
    </source>
</evidence>
<dbReference type="Proteomes" id="UP000799424">
    <property type="component" value="Unassembled WGS sequence"/>
</dbReference>
<sequence>MSGLEVAGVVLGAFPLLISGIEHWRGVAKVGGFYWRIRKEYTKCQRDIQFHEILFKNNLRELLLPLIPDADEVAQLIADPGGQRWGDMALQERLECRLHESYQSYQDTITEMNEIAEELKKELCFDKETVQDKLSPPATNRRSSSRSPNPQPYARFSKLSAAKGRIDYELFRTKFSIGERVRDELFGQLKECNERLEKLLSSSDRVSALQDVAPGYTKQTSELALAFKKISKKSRSLFQALQNAWQCSCQQYHFANLRLEHRTLAEVCFKIIVVFVAPLEHGNTPWRWKEIRCGHMLDCPFHQKGIKAAVSSSLHCQPANLPTSAPIPSSSISNQKIVGFIPLASAVPKIQVELSIDHNIQLCKQLGDEECGVCMGIIGHDDEVFHLHPIIQGRQVVGNDPITLDHILSYDFEGHLSRRQRYSIALLVASSVGQLQSTPWLRNGLCKEDIIFFPSNDDSPTIPYDEPFIRQDFPHSHSHPISTDFFVNDCNFYSLGIILLELCFGRRLEDHHVHKKHPSTIDAVTKHAFDVMAALKWSSSVSGEGGDDYATAVTWCFMGVTDREKNWRGGIVANVVRPLEKCIEHFQTAAMVG</sequence>
<dbReference type="PANTHER" id="PTHR35186">
    <property type="entry name" value="ANK_REP_REGION DOMAIN-CONTAINING PROTEIN"/>
    <property type="match status" value="1"/>
</dbReference>
<dbReference type="InterPro" id="IPR056002">
    <property type="entry name" value="DUF7580"/>
</dbReference>
<protein>
    <recommendedName>
        <fullName evidence="2">DUF7580 domain-containing protein</fullName>
    </recommendedName>
</protein>
<evidence type="ECO:0000259" key="2">
    <source>
        <dbReference type="Pfam" id="PF24476"/>
    </source>
</evidence>
<feature type="compositionally biased region" description="Low complexity" evidence="1">
    <location>
        <begin position="135"/>
        <end position="148"/>
    </location>
</feature>